<evidence type="ECO:0000313" key="3">
    <source>
        <dbReference type="Proteomes" id="UP000092154"/>
    </source>
</evidence>
<sequence>MIFASGSPTSGPSHLSPTFVRPSSSRSSASSYATPEPAPPSPACHDTTATLKPPIPTSAKPLFERRGRRVRLQKRSVSASPQPPLTRLKVPLPPTTNTLHANERADLIRRNRKLVQLLGHTPGAEMAASVEEPRLFKMLPQPAFSALLGSAKQKHNHRHAMSVSVAVKTPALKLKGEPSSPWQVLDSPPSPGRRHSTPYTPRGFTFYLDDSTEPRASHDHHGPHRHWNLSGSPTSFIDLSDEEAPHDPSEVISIETPSTANGRRNRSSSSTPSLVESFSPEERAEAERRRKRDKLAKLHRFLGSRVPTDLVVGHIAGPSLPPTSMPEDGRDMWLYRRMSGASALSFDRVKEELDDEEKALNVRRAHKMEKLFGMPPPQTLYHTRHAPTTVARSQPTSPVSSIMIPHYLSDDGPGPGRNPNQSAYMKGKKTHRPGTSESTTFLLPFKAPNSPESPVSGYLDTLTRSSVYMNYQHSIASLTDIIERVSDRKHRCLPSYSQLVRMIGNL</sequence>
<accession>A0A1B7NCR8</accession>
<dbReference type="EMBL" id="KV448152">
    <property type="protein sequence ID" value="OAX42671.1"/>
    <property type="molecule type" value="Genomic_DNA"/>
</dbReference>
<feature type="region of interest" description="Disordered" evidence="1">
    <location>
        <begin position="1"/>
        <end position="97"/>
    </location>
</feature>
<name>A0A1B7NCR8_9AGAM</name>
<reference evidence="2 3" key="1">
    <citation type="submission" date="2016-06" db="EMBL/GenBank/DDBJ databases">
        <title>Comparative genomics of the ectomycorrhizal sister species Rhizopogon vinicolor and Rhizopogon vesiculosus (Basidiomycota: Boletales) reveals a divergence of the mating type B locus.</title>
        <authorList>
            <consortium name="DOE Joint Genome Institute"/>
            <person name="Mujic A.B."/>
            <person name="Kuo A."/>
            <person name="Tritt A."/>
            <person name="Lipzen A."/>
            <person name="Chen C."/>
            <person name="Johnson J."/>
            <person name="Sharma A."/>
            <person name="Barry K."/>
            <person name="Grigoriev I.V."/>
            <person name="Spatafora J.W."/>
        </authorList>
    </citation>
    <scope>NUCLEOTIDE SEQUENCE [LARGE SCALE GENOMIC DNA]</scope>
    <source>
        <strain evidence="2 3">AM-OR11-026</strain>
    </source>
</reference>
<dbReference type="OrthoDB" id="354769at2759"/>
<organism evidence="2 3">
    <name type="scientific">Rhizopogon vinicolor AM-OR11-026</name>
    <dbReference type="NCBI Taxonomy" id="1314800"/>
    <lineage>
        <taxon>Eukaryota</taxon>
        <taxon>Fungi</taxon>
        <taxon>Dikarya</taxon>
        <taxon>Basidiomycota</taxon>
        <taxon>Agaricomycotina</taxon>
        <taxon>Agaricomycetes</taxon>
        <taxon>Agaricomycetidae</taxon>
        <taxon>Boletales</taxon>
        <taxon>Suillineae</taxon>
        <taxon>Rhizopogonaceae</taxon>
        <taxon>Rhizopogon</taxon>
    </lineage>
</organism>
<evidence type="ECO:0000313" key="2">
    <source>
        <dbReference type="EMBL" id="OAX42671.1"/>
    </source>
</evidence>
<feature type="compositionally biased region" description="Polar residues" evidence="1">
    <location>
        <begin position="1"/>
        <end position="16"/>
    </location>
</feature>
<keyword evidence="3" id="KW-1185">Reference proteome</keyword>
<dbReference type="Proteomes" id="UP000092154">
    <property type="component" value="Unassembled WGS sequence"/>
</dbReference>
<feature type="region of interest" description="Disordered" evidence="1">
    <location>
        <begin position="410"/>
        <end position="436"/>
    </location>
</feature>
<evidence type="ECO:0000256" key="1">
    <source>
        <dbReference type="SAM" id="MobiDB-lite"/>
    </source>
</evidence>
<dbReference type="AlphaFoldDB" id="A0A1B7NCR8"/>
<dbReference type="InParanoid" id="A0A1B7NCR8"/>
<proteinExistence type="predicted"/>
<gene>
    <name evidence="2" type="ORF">K503DRAFT_682824</name>
</gene>
<dbReference type="STRING" id="1314800.A0A1B7NCR8"/>
<feature type="region of interest" description="Disordered" evidence="1">
    <location>
        <begin position="174"/>
        <end position="291"/>
    </location>
</feature>
<feature type="compositionally biased region" description="Polar residues" evidence="1">
    <location>
        <begin position="255"/>
        <end position="276"/>
    </location>
</feature>
<protein>
    <submittedName>
        <fullName evidence="2">Uncharacterized protein</fullName>
    </submittedName>
</protein>